<evidence type="ECO:0000313" key="4">
    <source>
        <dbReference type="Proteomes" id="UP000255113"/>
    </source>
</evidence>
<dbReference type="Gene3D" id="3.40.50.720">
    <property type="entry name" value="NAD(P)-binding Rossmann-like Domain"/>
    <property type="match status" value="1"/>
</dbReference>
<sequence length="209" mass="23281">MKTALVVGATGVVGKALVELLCEDPRYQQIILWVRRAVTFSHPKILVQQIDFDQLENITMPAVDEVFCTLGTTLKKAGSKAQFLKVDVQYPIALATLAKQANAPCFVFVSAIGANVQSNLFYYQAKGKAEQALTALQLNCLQITRPSLILGERADFRLGEKIAAWLFKFLPANVLADYRSMTGQQIAEKLIEQAQDHQEKVKIYYPSKM</sequence>
<feature type="domain" description="NAD(P)-binding" evidence="1">
    <location>
        <begin position="8"/>
        <end position="155"/>
    </location>
</feature>
<organism evidence="2 4">
    <name type="scientific">Avibacterium gallinarum</name>
    <name type="common">Pasteurella gallinarum</name>
    <dbReference type="NCBI Taxonomy" id="755"/>
    <lineage>
        <taxon>Bacteria</taxon>
        <taxon>Pseudomonadati</taxon>
        <taxon>Pseudomonadota</taxon>
        <taxon>Gammaproteobacteria</taxon>
        <taxon>Pasteurellales</taxon>
        <taxon>Pasteurellaceae</taxon>
        <taxon>Avibacterium</taxon>
    </lineage>
</organism>
<protein>
    <submittedName>
        <fullName evidence="2">Male sterility protein</fullName>
    </submittedName>
    <submittedName>
        <fullName evidence="3">Uncharacterized protein YbjT (DUF2867 family)</fullName>
    </submittedName>
</protein>
<dbReference type="Proteomes" id="UP000294683">
    <property type="component" value="Unassembled WGS sequence"/>
</dbReference>
<proteinExistence type="predicted"/>
<evidence type="ECO:0000259" key="1">
    <source>
        <dbReference type="Pfam" id="PF13460"/>
    </source>
</evidence>
<dbReference type="EMBL" id="UGSQ01000003">
    <property type="protein sequence ID" value="SUB25951.1"/>
    <property type="molecule type" value="Genomic_DNA"/>
</dbReference>
<evidence type="ECO:0000313" key="5">
    <source>
        <dbReference type="Proteomes" id="UP000294683"/>
    </source>
</evidence>
<reference evidence="3 5" key="2">
    <citation type="submission" date="2019-03" db="EMBL/GenBank/DDBJ databases">
        <title>Genomic Encyclopedia of Type Strains, Phase IV (KMG-IV): sequencing the most valuable type-strain genomes for metagenomic binning, comparative biology and taxonomic classification.</title>
        <authorList>
            <person name="Goeker M."/>
        </authorList>
    </citation>
    <scope>NUCLEOTIDE SEQUENCE [LARGE SCALE GENOMIC DNA]</scope>
    <source>
        <strain evidence="3 5">DSM 17481</strain>
    </source>
</reference>
<dbReference type="AlphaFoldDB" id="A0A379AVE2"/>
<reference evidence="2 4" key="1">
    <citation type="submission" date="2018-06" db="EMBL/GenBank/DDBJ databases">
        <authorList>
            <consortium name="Pathogen Informatics"/>
            <person name="Doyle S."/>
        </authorList>
    </citation>
    <scope>NUCLEOTIDE SEQUENCE [LARGE SCALE GENOMIC DNA]</scope>
    <source>
        <strain evidence="2 4">NCTC11188</strain>
    </source>
</reference>
<dbReference type="RefSeq" id="WP_103854070.1">
    <property type="nucleotide sequence ID" value="NZ_PQVJ01000022.1"/>
</dbReference>
<name>A0A379AVE2_AVIGA</name>
<evidence type="ECO:0000313" key="3">
    <source>
        <dbReference type="EMBL" id="TDP27016.1"/>
    </source>
</evidence>
<dbReference type="PANTHER" id="PTHR14097:SF7">
    <property type="entry name" value="OXIDOREDUCTASE HTATIP2"/>
    <property type="match status" value="1"/>
</dbReference>
<dbReference type="PANTHER" id="PTHR14097">
    <property type="entry name" value="OXIDOREDUCTASE HTATIP2"/>
    <property type="match status" value="1"/>
</dbReference>
<dbReference type="InterPro" id="IPR016040">
    <property type="entry name" value="NAD(P)-bd_dom"/>
</dbReference>
<accession>A0A379AVE2</accession>
<dbReference type="SUPFAM" id="SSF51735">
    <property type="entry name" value="NAD(P)-binding Rossmann-fold domains"/>
    <property type="match status" value="1"/>
</dbReference>
<keyword evidence="5" id="KW-1185">Reference proteome</keyword>
<dbReference type="EMBL" id="SNXJ01000017">
    <property type="protein sequence ID" value="TDP27016.1"/>
    <property type="molecule type" value="Genomic_DNA"/>
</dbReference>
<dbReference type="Proteomes" id="UP000255113">
    <property type="component" value="Unassembled WGS sequence"/>
</dbReference>
<evidence type="ECO:0000313" key="2">
    <source>
        <dbReference type="EMBL" id="SUB25951.1"/>
    </source>
</evidence>
<dbReference type="Pfam" id="PF13460">
    <property type="entry name" value="NAD_binding_10"/>
    <property type="match status" value="1"/>
</dbReference>
<dbReference type="InterPro" id="IPR036291">
    <property type="entry name" value="NAD(P)-bd_dom_sf"/>
</dbReference>
<gene>
    <name evidence="3" type="ORF">EV689_1172</name>
    <name evidence="2" type="ORF">NCTC11188_00269</name>
</gene>